<evidence type="ECO:0000256" key="2">
    <source>
        <dbReference type="ARBA" id="ARBA00022741"/>
    </source>
</evidence>
<keyword evidence="9" id="KW-1185">Reference proteome</keyword>
<evidence type="ECO:0000259" key="4">
    <source>
        <dbReference type="SMART" id="SM00382"/>
    </source>
</evidence>
<evidence type="ECO:0000313" key="7">
    <source>
        <dbReference type="EMBL" id="GEO93821.1"/>
    </source>
</evidence>
<keyword evidence="3" id="KW-0067">ATP-binding</keyword>
<gene>
    <name evidence="5" type="ORF">AS188_10485</name>
    <name evidence="6" type="ORF">AS188_15075</name>
    <name evidence="7" type="ORF">KFL01_31270</name>
</gene>
<dbReference type="KEGG" id="kfv:AS188_10485"/>
<dbReference type="CDD" id="cd00009">
    <property type="entry name" value="AAA"/>
    <property type="match status" value="1"/>
</dbReference>
<dbReference type="EMBL" id="BJZR01000201">
    <property type="protein sequence ID" value="GEO93821.1"/>
    <property type="molecule type" value="Genomic_DNA"/>
</dbReference>
<comment type="similarity">
    <text evidence="1">Belongs to the IS21/IS1162 putative ATP-binding protein family.</text>
</comment>
<evidence type="ECO:0000313" key="6">
    <source>
        <dbReference type="EMBL" id="ALU40848.1"/>
    </source>
</evidence>
<dbReference type="PIRSF" id="PIRSF003073">
    <property type="entry name" value="DNAC_TnpB_IstB"/>
    <property type="match status" value="1"/>
</dbReference>
<dbReference type="STRING" id="446860.AS188_10485"/>
<dbReference type="AlphaFoldDB" id="A0A0U2YX82"/>
<dbReference type="EMBL" id="CP013254">
    <property type="protein sequence ID" value="ALU40097.1"/>
    <property type="molecule type" value="Genomic_DNA"/>
</dbReference>
<dbReference type="OrthoDB" id="9773429at2"/>
<dbReference type="Proteomes" id="UP000057181">
    <property type="component" value="Chromosome"/>
</dbReference>
<dbReference type="Proteomes" id="UP000321155">
    <property type="component" value="Unassembled WGS sequence"/>
</dbReference>
<dbReference type="PANTHER" id="PTHR30050:SF4">
    <property type="entry name" value="ATP-BINDING PROTEIN RV3427C IN INSERTION SEQUENCE-RELATED"/>
    <property type="match status" value="1"/>
</dbReference>
<protein>
    <submittedName>
        <fullName evidence="7">Transposase</fullName>
    </submittedName>
</protein>
<proteinExistence type="inferred from homology"/>
<dbReference type="SMART" id="SM00382">
    <property type="entry name" value="AAA"/>
    <property type="match status" value="1"/>
</dbReference>
<dbReference type="InterPro" id="IPR002611">
    <property type="entry name" value="IstB_ATP-bd"/>
</dbReference>
<dbReference type="InterPro" id="IPR027417">
    <property type="entry name" value="P-loop_NTPase"/>
</dbReference>
<dbReference type="InterPro" id="IPR003593">
    <property type="entry name" value="AAA+_ATPase"/>
</dbReference>
<accession>A0A0U2YX82</accession>
<dbReference type="KEGG" id="kfv:AS188_15075"/>
<dbReference type="NCBIfam" id="NF038214">
    <property type="entry name" value="IS21_help_AAA"/>
    <property type="match status" value="1"/>
</dbReference>
<name>A0A0U2YX82_9MICC</name>
<dbReference type="PANTHER" id="PTHR30050">
    <property type="entry name" value="CHROMOSOMAL REPLICATION INITIATOR PROTEIN DNAA"/>
    <property type="match status" value="1"/>
</dbReference>
<keyword evidence="2" id="KW-0547">Nucleotide-binding</keyword>
<dbReference type="Pfam" id="PF01695">
    <property type="entry name" value="IstB_IS21"/>
    <property type="match status" value="1"/>
</dbReference>
<evidence type="ECO:0000256" key="3">
    <source>
        <dbReference type="ARBA" id="ARBA00022840"/>
    </source>
</evidence>
<dbReference type="RefSeq" id="WP_058858798.1">
    <property type="nucleotide sequence ID" value="NZ_BJZR01000201.1"/>
</dbReference>
<reference evidence="7 9" key="2">
    <citation type="submission" date="2019-07" db="EMBL/GenBank/DDBJ databases">
        <title>Whole genome shotgun sequence of Kocuria flava NBRC 107626.</title>
        <authorList>
            <person name="Hosoyama A."/>
            <person name="Uohara A."/>
            <person name="Ohji S."/>
            <person name="Ichikawa N."/>
        </authorList>
    </citation>
    <scope>NUCLEOTIDE SEQUENCE [LARGE SCALE GENOMIC DNA]</scope>
    <source>
        <strain evidence="7 9">NBRC 107626</strain>
    </source>
</reference>
<evidence type="ECO:0000313" key="8">
    <source>
        <dbReference type="Proteomes" id="UP000057181"/>
    </source>
</evidence>
<dbReference type="EMBL" id="CP013254">
    <property type="protein sequence ID" value="ALU40848.1"/>
    <property type="molecule type" value="Genomic_DNA"/>
</dbReference>
<evidence type="ECO:0000256" key="1">
    <source>
        <dbReference type="ARBA" id="ARBA00008059"/>
    </source>
</evidence>
<dbReference type="NCBIfam" id="NF005098">
    <property type="entry name" value="PRK06526.1"/>
    <property type="match status" value="1"/>
</dbReference>
<sequence length="270" mass="28867">MRPATEPAGRTLTDADKQILHHARQLKAPRIAADYARIADTARAQQWSLEEYLAAVLGTEAAARAASGAALRIKAAGFEAIKTLTDFDFTAQPSLDRGVIARLEAGAYLVQAGNVVLLGPPGTGKTHVATGLGIAAAQTGHRVAFNSATGWITRLHTAHATGRLEAELAKIARIPLVIIDELGYVPIEAEVANLFFQLVSTRYEKASLIITSNLPFSRWGEVFGDTTIAAAMIDRIVHHAEIITTKGTSYRIRHTSIETLPSVTETGPAD</sequence>
<reference evidence="5 8" key="1">
    <citation type="submission" date="2015-11" db="EMBL/GenBank/DDBJ databases">
        <title>Complete Genome Sequence of Kocuria flava strain HO-9041.</title>
        <authorList>
            <person name="Zhou M."/>
            <person name="Dai J."/>
        </authorList>
    </citation>
    <scope>NUCLEOTIDE SEQUENCE [LARGE SCALE GENOMIC DNA]</scope>
    <source>
        <strain evidence="5 8">HO-9041</strain>
    </source>
</reference>
<organism evidence="5 8">
    <name type="scientific">Kocuria flava</name>
    <dbReference type="NCBI Taxonomy" id="446860"/>
    <lineage>
        <taxon>Bacteria</taxon>
        <taxon>Bacillati</taxon>
        <taxon>Actinomycetota</taxon>
        <taxon>Actinomycetes</taxon>
        <taxon>Micrococcales</taxon>
        <taxon>Micrococcaceae</taxon>
        <taxon>Kocuria</taxon>
    </lineage>
</organism>
<dbReference type="GO" id="GO:0006260">
    <property type="term" value="P:DNA replication"/>
    <property type="evidence" value="ECO:0007669"/>
    <property type="project" value="TreeGrafter"/>
</dbReference>
<dbReference type="SUPFAM" id="SSF52540">
    <property type="entry name" value="P-loop containing nucleoside triphosphate hydrolases"/>
    <property type="match status" value="1"/>
</dbReference>
<dbReference type="GO" id="GO:0005524">
    <property type="term" value="F:ATP binding"/>
    <property type="evidence" value="ECO:0007669"/>
    <property type="project" value="UniProtKB-KW"/>
</dbReference>
<evidence type="ECO:0000313" key="5">
    <source>
        <dbReference type="EMBL" id="ALU40097.1"/>
    </source>
</evidence>
<dbReference type="InterPro" id="IPR028350">
    <property type="entry name" value="DNAC/IstB-like"/>
</dbReference>
<feature type="domain" description="AAA+ ATPase" evidence="4">
    <location>
        <begin position="111"/>
        <end position="244"/>
    </location>
</feature>
<evidence type="ECO:0000313" key="9">
    <source>
        <dbReference type="Proteomes" id="UP000321155"/>
    </source>
</evidence>
<dbReference type="Gene3D" id="3.40.50.300">
    <property type="entry name" value="P-loop containing nucleotide triphosphate hydrolases"/>
    <property type="match status" value="1"/>
</dbReference>
<dbReference type="InterPro" id="IPR047661">
    <property type="entry name" value="IstB"/>
</dbReference>